<evidence type="ECO:0000259" key="8">
    <source>
        <dbReference type="PROSITE" id="PS50003"/>
    </source>
</evidence>
<feature type="domain" description="VASt" evidence="9">
    <location>
        <begin position="693"/>
        <end position="865"/>
    </location>
</feature>
<dbReference type="InterPro" id="IPR027267">
    <property type="entry name" value="AH/BAR_dom_sf"/>
</dbReference>
<dbReference type="InterPro" id="IPR004148">
    <property type="entry name" value="BAR_dom"/>
</dbReference>
<dbReference type="GO" id="GO:0032934">
    <property type="term" value="F:sterol binding"/>
    <property type="evidence" value="ECO:0007669"/>
    <property type="project" value="TreeGrafter"/>
</dbReference>
<accession>A0A1Y1W4I7</accession>
<comment type="subcellular location">
    <subcellularLocation>
        <location evidence="1">Membrane</location>
        <topology evidence="1">Single-pass membrane protein</topology>
    </subcellularLocation>
</comment>
<dbReference type="Pfam" id="PF00169">
    <property type="entry name" value="PH"/>
    <property type="match status" value="1"/>
</dbReference>
<sequence length="1155" mass="134530">MAQVVDNKQIKQAEDETYNPICYINVKLATIDSPKFRASVNYFEDQLSEFIKLLDGLTKLIEFYTKEYMKCNDFNDSIIKRFLIFKDKDILDNISKVVLQTLNDNISIIYSYKINMVDDLFEKIISELYEFCRVASKDIYEKKHTYDKSLDKYESILNKYSSASKSKDPTALAELYNQAEEMKKKFISNGVDLCECAIAFKIKLNQLIYNLFNFFYNENVNYHTSILNSFDSVKPDFANLKSKLDENISYYNKMKELVENDNTRPKYEKSGWLFKKYQKGWSRRYFSIKKGFFKYSMTSSSGKKRGFVWTSTPINILLCEVKEEPNNDRRFCFSVMTAKKTYFLQAENEKELKEWLTTFDVAKHEKLKNLSSNIDNNQKVNEITDILSDDEEVKIEDEDEDGEYLSRTFKGQVNRIHLTPNVIVYQNEQYETKNKEFHAIFEDVKEDEYLIYNCSCAIQHGVTIQGSIFLTIDYIFFYSKIFKYVTKYKIPFRDIVSIDSQKGVVYNIITIRTNENENNEYIIKMYLKDMTKVYRIINTIWENNTSKTQLNAQEIFDKIYEADEISDDSESVDESVIENLNETENNSIILEQKEEENKPEPNEIKKTEVEKKEKKTFPLERIDTSKSLKNGKDKTPLNTPTIEIVKEKEKEKDVSNTKVENSQPVASPVSKNKYALPPNIPKPSKPIVCNEILEKKVKEIIIPLPAKQLNEILFGDDIWLLQKIREKKKEFDMTVGEWAKNSDNKNERLVNYMIPVNNVLVKEKETITNESQICLKADDYLLYVYECLARTPKMPYGEYFLPVLKYIITYQTETSCKLNISVGIRWSKTPGIIIKNAIKSPTIKGLVESAEGTLSAIIPECERLANMNDSGTDDDNKLTVNTDNDNNNNNNQSTLSKRRSVILSSYSEADVNQTDSTEENNNSFNLITMIISGLLAISIIINIVLLSRKGTKQQEIVISPKVKITEALDYCVELMESNFKPWNDILNLELGNSHSKSIERFLNTHFKNPFIQDLGGDTIFNIDNVKMPTSNQPKNFTYYNKDNSLLFFKIQESHNNIYNMKKEILRTYYDLSTYENKLIVMEYFNWFSDLLEKCIDSDKHNVKDQVSDDISDLYDKDGNFNDNLYVKLPNGKILRKKLQIASCYFELKNALENSN</sequence>
<dbReference type="Pfam" id="PF16016">
    <property type="entry name" value="VASt"/>
    <property type="match status" value="1"/>
</dbReference>
<organism evidence="10 11">
    <name type="scientific">Anaeromyces robustus</name>
    <dbReference type="NCBI Taxonomy" id="1754192"/>
    <lineage>
        <taxon>Eukaryota</taxon>
        <taxon>Fungi</taxon>
        <taxon>Fungi incertae sedis</taxon>
        <taxon>Chytridiomycota</taxon>
        <taxon>Chytridiomycota incertae sedis</taxon>
        <taxon>Neocallimastigomycetes</taxon>
        <taxon>Neocallimastigales</taxon>
        <taxon>Neocallimastigaceae</taxon>
        <taxon>Anaeromyces</taxon>
    </lineage>
</organism>
<dbReference type="InterPro" id="IPR011993">
    <property type="entry name" value="PH-like_dom_sf"/>
</dbReference>
<dbReference type="Pfam" id="PF16746">
    <property type="entry name" value="BAR_3"/>
    <property type="match status" value="1"/>
</dbReference>
<feature type="domain" description="PH" evidence="8">
    <location>
        <begin position="266"/>
        <end position="364"/>
    </location>
</feature>
<evidence type="ECO:0000256" key="7">
    <source>
        <dbReference type="SAM" id="Phobius"/>
    </source>
</evidence>
<comment type="similarity">
    <text evidence="2">Belongs to the YSP2 family.</text>
</comment>
<dbReference type="STRING" id="1754192.A0A1Y1W4I7"/>
<dbReference type="Gene3D" id="1.20.1270.60">
    <property type="entry name" value="Arfaptin homology (AH) domain/BAR domain"/>
    <property type="match status" value="1"/>
</dbReference>
<feature type="compositionally biased region" description="Polar residues" evidence="6">
    <location>
        <begin position="656"/>
        <end position="665"/>
    </location>
</feature>
<dbReference type="EMBL" id="MCFG01000425">
    <property type="protein sequence ID" value="ORX68441.1"/>
    <property type="molecule type" value="Genomic_DNA"/>
</dbReference>
<keyword evidence="11" id="KW-1185">Reference proteome</keyword>
<dbReference type="SUPFAM" id="SSF103657">
    <property type="entry name" value="BAR/IMD domain-like"/>
    <property type="match status" value="1"/>
</dbReference>
<evidence type="ECO:0000256" key="2">
    <source>
        <dbReference type="ARBA" id="ARBA00006582"/>
    </source>
</evidence>
<feature type="region of interest" description="Disordered" evidence="6">
    <location>
        <begin position="592"/>
        <end position="612"/>
    </location>
</feature>
<dbReference type="GO" id="GO:0032366">
    <property type="term" value="P:intracellular sterol transport"/>
    <property type="evidence" value="ECO:0007669"/>
    <property type="project" value="TreeGrafter"/>
</dbReference>
<dbReference type="InterPro" id="IPR051482">
    <property type="entry name" value="Cholesterol_transport"/>
</dbReference>
<dbReference type="PANTHER" id="PTHR23319:SF4">
    <property type="entry name" value="GRAM DOMAIN CONTAINING 1B, ISOFORM E"/>
    <property type="match status" value="1"/>
</dbReference>
<dbReference type="SMART" id="SM00233">
    <property type="entry name" value="PH"/>
    <property type="match status" value="1"/>
</dbReference>
<dbReference type="Gene3D" id="2.30.29.30">
    <property type="entry name" value="Pleckstrin-homology domain (PH domain)/Phosphotyrosine-binding domain (PTB)"/>
    <property type="match status" value="2"/>
</dbReference>
<dbReference type="Proteomes" id="UP000193944">
    <property type="component" value="Unassembled WGS sequence"/>
</dbReference>
<dbReference type="SUPFAM" id="SSF50729">
    <property type="entry name" value="PH domain-like"/>
    <property type="match status" value="1"/>
</dbReference>
<evidence type="ECO:0000313" key="11">
    <source>
        <dbReference type="Proteomes" id="UP000193944"/>
    </source>
</evidence>
<reference evidence="10 11" key="1">
    <citation type="submission" date="2016-08" db="EMBL/GenBank/DDBJ databases">
        <title>A Parts List for Fungal Cellulosomes Revealed by Comparative Genomics.</title>
        <authorList>
            <consortium name="DOE Joint Genome Institute"/>
            <person name="Haitjema C.H."/>
            <person name="Gilmore S.P."/>
            <person name="Henske J.K."/>
            <person name="Solomon K.V."/>
            <person name="De Groot R."/>
            <person name="Kuo A."/>
            <person name="Mondo S.J."/>
            <person name="Salamov A.A."/>
            <person name="Labutti K."/>
            <person name="Zhao Z."/>
            <person name="Chiniquy J."/>
            <person name="Barry K."/>
            <person name="Brewer H.M."/>
            <person name="Purvine S.O."/>
            <person name="Wright A.T."/>
            <person name="Boxma B."/>
            <person name="Van Alen T."/>
            <person name="Hackstein J.H."/>
            <person name="Baker S.E."/>
            <person name="Grigoriev I.V."/>
            <person name="O'Malley M.A."/>
        </authorList>
    </citation>
    <scope>NUCLEOTIDE SEQUENCE [LARGE SCALE GENOMIC DNA]</scope>
    <source>
        <strain evidence="10 11">S4</strain>
    </source>
</reference>
<dbReference type="PROSITE" id="PS50003">
    <property type="entry name" value="PH_DOMAIN"/>
    <property type="match status" value="1"/>
</dbReference>
<evidence type="ECO:0000256" key="1">
    <source>
        <dbReference type="ARBA" id="ARBA00004167"/>
    </source>
</evidence>
<dbReference type="InterPro" id="IPR031968">
    <property type="entry name" value="VASt"/>
</dbReference>
<feature type="transmembrane region" description="Helical" evidence="7">
    <location>
        <begin position="926"/>
        <end position="946"/>
    </location>
</feature>
<dbReference type="Pfam" id="PF02893">
    <property type="entry name" value="GRAM"/>
    <property type="match status" value="1"/>
</dbReference>
<dbReference type="GO" id="GO:0005886">
    <property type="term" value="C:plasma membrane"/>
    <property type="evidence" value="ECO:0007669"/>
    <property type="project" value="TreeGrafter"/>
</dbReference>
<evidence type="ECO:0000256" key="5">
    <source>
        <dbReference type="ARBA" id="ARBA00023136"/>
    </source>
</evidence>
<name>A0A1Y1W4I7_9FUNG</name>
<dbReference type="OrthoDB" id="10070851at2759"/>
<evidence type="ECO:0000313" key="10">
    <source>
        <dbReference type="EMBL" id="ORX68441.1"/>
    </source>
</evidence>
<dbReference type="GO" id="GO:0005789">
    <property type="term" value="C:endoplasmic reticulum membrane"/>
    <property type="evidence" value="ECO:0007669"/>
    <property type="project" value="TreeGrafter"/>
</dbReference>
<dbReference type="InterPro" id="IPR001849">
    <property type="entry name" value="PH_domain"/>
</dbReference>
<gene>
    <name evidence="10" type="ORF">BCR32DRAFT_272511</name>
</gene>
<dbReference type="GO" id="GO:0140268">
    <property type="term" value="C:endoplasmic reticulum-plasma membrane contact site"/>
    <property type="evidence" value="ECO:0007669"/>
    <property type="project" value="TreeGrafter"/>
</dbReference>
<protein>
    <submittedName>
        <fullName evidence="10">Uncharacterized protein</fullName>
    </submittedName>
</protein>
<comment type="caution">
    <text evidence="10">The sequence shown here is derived from an EMBL/GenBank/DDBJ whole genome shotgun (WGS) entry which is preliminary data.</text>
</comment>
<feature type="compositionally biased region" description="Low complexity" evidence="6">
    <location>
        <begin position="878"/>
        <end position="891"/>
    </location>
</feature>
<proteinExistence type="inferred from homology"/>
<reference evidence="10 11" key="2">
    <citation type="submission" date="2016-08" db="EMBL/GenBank/DDBJ databases">
        <title>Pervasive Adenine N6-methylation of Active Genes in Fungi.</title>
        <authorList>
            <consortium name="DOE Joint Genome Institute"/>
            <person name="Mondo S.J."/>
            <person name="Dannebaum R.O."/>
            <person name="Kuo R.C."/>
            <person name="Labutti K."/>
            <person name="Haridas S."/>
            <person name="Kuo A."/>
            <person name="Salamov A."/>
            <person name="Ahrendt S.R."/>
            <person name="Lipzen A."/>
            <person name="Sullivan W."/>
            <person name="Andreopoulos W.B."/>
            <person name="Clum A."/>
            <person name="Lindquist E."/>
            <person name="Daum C."/>
            <person name="Ramamoorthy G.K."/>
            <person name="Gryganskyi A."/>
            <person name="Culley D."/>
            <person name="Magnuson J.K."/>
            <person name="James T.Y."/>
            <person name="O'Malley M.A."/>
            <person name="Stajich J.E."/>
            <person name="Spatafora J.W."/>
            <person name="Visel A."/>
            <person name="Grigoriev I.V."/>
        </authorList>
    </citation>
    <scope>NUCLEOTIDE SEQUENCE [LARGE SCALE GENOMIC DNA]</scope>
    <source>
        <strain evidence="10 11">S4</strain>
    </source>
</reference>
<feature type="region of interest" description="Disordered" evidence="6">
    <location>
        <begin position="868"/>
        <end position="894"/>
    </location>
</feature>
<evidence type="ECO:0000256" key="4">
    <source>
        <dbReference type="ARBA" id="ARBA00022989"/>
    </source>
</evidence>
<evidence type="ECO:0000256" key="6">
    <source>
        <dbReference type="SAM" id="MobiDB-lite"/>
    </source>
</evidence>
<keyword evidence="5 7" id="KW-0472">Membrane</keyword>
<keyword evidence="3 7" id="KW-0812">Transmembrane</keyword>
<dbReference type="PANTHER" id="PTHR23319">
    <property type="entry name" value="GRAM DOMAIN CONTAINING 1B, ISOFORM E"/>
    <property type="match status" value="1"/>
</dbReference>
<feature type="region of interest" description="Disordered" evidence="6">
    <location>
        <begin position="648"/>
        <end position="670"/>
    </location>
</feature>
<keyword evidence="4 7" id="KW-1133">Transmembrane helix</keyword>
<dbReference type="InterPro" id="IPR004182">
    <property type="entry name" value="GRAM"/>
</dbReference>
<dbReference type="GO" id="GO:0120015">
    <property type="term" value="F:sterol transfer activity"/>
    <property type="evidence" value="ECO:0007669"/>
    <property type="project" value="TreeGrafter"/>
</dbReference>
<dbReference type="SMART" id="SM00568">
    <property type="entry name" value="GRAM"/>
    <property type="match status" value="1"/>
</dbReference>
<evidence type="ECO:0000256" key="3">
    <source>
        <dbReference type="ARBA" id="ARBA00022692"/>
    </source>
</evidence>
<dbReference type="AlphaFoldDB" id="A0A1Y1W4I7"/>
<dbReference type="PROSITE" id="PS51778">
    <property type="entry name" value="VAST"/>
    <property type="match status" value="1"/>
</dbReference>
<evidence type="ECO:0000259" key="9">
    <source>
        <dbReference type="PROSITE" id="PS51778"/>
    </source>
</evidence>